<dbReference type="PANTHER" id="PTHR31776">
    <property type="entry name" value="ALPHA-L-ARABINOFURANOSIDASE 1"/>
    <property type="match status" value="1"/>
</dbReference>
<dbReference type="EMBL" id="BARS01024177">
    <property type="protein sequence ID" value="GAG04832.1"/>
    <property type="molecule type" value="Genomic_DNA"/>
</dbReference>
<protein>
    <recommendedName>
        <fullName evidence="3">non-reducing end alpha-L-arabinofuranosidase</fullName>
        <ecNumber evidence="3">3.2.1.55</ecNumber>
    </recommendedName>
</protein>
<dbReference type="Pfam" id="PF06964">
    <property type="entry name" value="Alpha-L-AF_C"/>
    <property type="match status" value="1"/>
</dbReference>
<dbReference type="EC" id="3.2.1.55" evidence="3"/>
<dbReference type="AlphaFoldDB" id="X0V057"/>
<dbReference type="SMART" id="SM00813">
    <property type="entry name" value="Alpha-L-AF_C"/>
    <property type="match status" value="1"/>
</dbReference>
<evidence type="ECO:0000313" key="8">
    <source>
        <dbReference type="EMBL" id="GAG04832.1"/>
    </source>
</evidence>
<organism evidence="8">
    <name type="scientific">marine sediment metagenome</name>
    <dbReference type="NCBI Taxonomy" id="412755"/>
    <lineage>
        <taxon>unclassified sequences</taxon>
        <taxon>metagenomes</taxon>
        <taxon>ecological metagenomes</taxon>
    </lineage>
</organism>
<dbReference type="InterPro" id="IPR010720">
    <property type="entry name" value="Alpha-L-AF_C"/>
</dbReference>
<comment type="similarity">
    <text evidence="2">Belongs to the glycosyl hydrolase 51 family.</text>
</comment>
<dbReference type="InterPro" id="IPR051563">
    <property type="entry name" value="Glycosyl_Hydrolase_51"/>
</dbReference>
<reference evidence="8" key="1">
    <citation type="journal article" date="2014" name="Front. Microbiol.">
        <title>High frequency of phylogenetically diverse reductive dehalogenase-homologous genes in deep subseafloor sedimentary metagenomes.</title>
        <authorList>
            <person name="Kawai M."/>
            <person name="Futagami T."/>
            <person name="Toyoda A."/>
            <person name="Takaki Y."/>
            <person name="Nishi S."/>
            <person name="Hori S."/>
            <person name="Arai W."/>
            <person name="Tsubouchi T."/>
            <person name="Morono Y."/>
            <person name="Uchiyama I."/>
            <person name="Ito T."/>
            <person name="Fujiyama A."/>
            <person name="Inagaki F."/>
            <person name="Takami H."/>
        </authorList>
    </citation>
    <scope>NUCLEOTIDE SEQUENCE</scope>
    <source>
        <strain evidence="8">Expedition CK06-06</strain>
    </source>
</reference>
<gene>
    <name evidence="8" type="ORF">S01H1_38406</name>
</gene>
<comment type="caution">
    <text evidence="8">The sequence shown here is derived from an EMBL/GenBank/DDBJ whole genome shotgun (WGS) entry which is preliminary data.</text>
</comment>
<keyword evidence="5" id="KW-0378">Hydrolase</keyword>
<evidence type="ECO:0000256" key="1">
    <source>
        <dbReference type="ARBA" id="ARBA00001462"/>
    </source>
</evidence>
<feature type="domain" description="Alpha-L-arabinofuranosidase C-terminal" evidence="7">
    <location>
        <begin position="104"/>
        <end position="264"/>
    </location>
</feature>
<comment type="catalytic activity">
    <reaction evidence="1">
        <text>Hydrolysis of terminal non-reducing alpha-L-arabinofuranoside residues in alpha-L-arabinosides.</text>
        <dbReference type="EC" id="3.2.1.55"/>
    </reaction>
</comment>
<accession>X0V057</accession>
<keyword evidence="4" id="KW-0732">Signal</keyword>
<dbReference type="GO" id="GO:0046373">
    <property type="term" value="P:L-arabinose metabolic process"/>
    <property type="evidence" value="ECO:0007669"/>
    <property type="project" value="InterPro"/>
</dbReference>
<dbReference type="PANTHER" id="PTHR31776:SF0">
    <property type="entry name" value="ALPHA-L-ARABINOFURANOSIDASE 1"/>
    <property type="match status" value="1"/>
</dbReference>
<evidence type="ECO:0000259" key="7">
    <source>
        <dbReference type="SMART" id="SM00813"/>
    </source>
</evidence>
<proteinExistence type="inferred from homology"/>
<dbReference type="Pfam" id="PF22848">
    <property type="entry name" value="ASD1_dom"/>
    <property type="match status" value="1"/>
</dbReference>
<keyword evidence="6" id="KW-0325">Glycoprotein</keyword>
<sequence>GALRERNGHAEPFNLKYVEIGNENSGSDYNARYGIFYKAIKKRFPQITTIAAMPLERSPAWKAPVDSAPIEMVDEHFHAHPEFFLDNAVRYDAYERRGPKVCVGEFAANKEVGTGNMMGALSEAAFLTGLERNGDLVRMVSYAPTFHNANLRRSSVDLVLFNSNRSYVRSSYHVLRLFNEHRPDVVLPVTINAAEEKRDGPVRIGLGTSRSKAAFRNVRVSHGGRAFFLDDFSNGSVKWQERSGIWSARNRVYRQTGGHDRAISLIREK</sequence>
<dbReference type="GO" id="GO:0046556">
    <property type="term" value="F:alpha-L-arabinofuranosidase activity"/>
    <property type="evidence" value="ECO:0007669"/>
    <property type="project" value="UniProtKB-EC"/>
</dbReference>
<dbReference type="InterPro" id="IPR055235">
    <property type="entry name" value="ASD1_cat"/>
</dbReference>
<dbReference type="SUPFAM" id="SSF51445">
    <property type="entry name" value="(Trans)glycosidases"/>
    <property type="match status" value="1"/>
</dbReference>
<evidence type="ECO:0000256" key="4">
    <source>
        <dbReference type="ARBA" id="ARBA00022729"/>
    </source>
</evidence>
<feature type="non-terminal residue" evidence="8">
    <location>
        <position position="269"/>
    </location>
</feature>
<evidence type="ECO:0000256" key="3">
    <source>
        <dbReference type="ARBA" id="ARBA00012670"/>
    </source>
</evidence>
<evidence type="ECO:0000256" key="6">
    <source>
        <dbReference type="ARBA" id="ARBA00023180"/>
    </source>
</evidence>
<dbReference type="Gene3D" id="3.20.20.80">
    <property type="entry name" value="Glycosidases"/>
    <property type="match status" value="1"/>
</dbReference>
<evidence type="ECO:0000256" key="5">
    <source>
        <dbReference type="ARBA" id="ARBA00022801"/>
    </source>
</evidence>
<feature type="non-terminal residue" evidence="8">
    <location>
        <position position="1"/>
    </location>
</feature>
<evidence type="ECO:0000256" key="2">
    <source>
        <dbReference type="ARBA" id="ARBA00007186"/>
    </source>
</evidence>
<name>X0V057_9ZZZZ</name>
<dbReference type="InterPro" id="IPR017853">
    <property type="entry name" value="GH"/>
</dbReference>